<evidence type="ECO:0000313" key="2">
    <source>
        <dbReference type="EMBL" id="MPC27030.1"/>
    </source>
</evidence>
<accession>A0A5B7DZH2</accession>
<evidence type="ECO:0000256" key="1">
    <source>
        <dbReference type="SAM" id="MobiDB-lite"/>
    </source>
</evidence>
<evidence type="ECO:0000313" key="3">
    <source>
        <dbReference type="Proteomes" id="UP000324222"/>
    </source>
</evidence>
<keyword evidence="3" id="KW-1185">Reference proteome</keyword>
<feature type="compositionally biased region" description="Low complexity" evidence="1">
    <location>
        <begin position="35"/>
        <end position="47"/>
    </location>
</feature>
<name>A0A5B7DZH2_PORTR</name>
<dbReference type="AlphaFoldDB" id="A0A5B7DZH2"/>
<reference evidence="2 3" key="1">
    <citation type="submission" date="2019-05" db="EMBL/GenBank/DDBJ databases">
        <title>Another draft genome of Portunus trituberculatus and its Hox gene families provides insights of decapod evolution.</title>
        <authorList>
            <person name="Jeong J.-H."/>
            <person name="Song I."/>
            <person name="Kim S."/>
            <person name="Choi T."/>
            <person name="Kim D."/>
            <person name="Ryu S."/>
            <person name="Kim W."/>
        </authorList>
    </citation>
    <scope>NUCLEOTIDE SEQUENCE [LARGE SCALE GENOMIC DNA]</scope>
    <source>
        <tissue evidence="2">Muscle</tissue>
    </source>
</reference>
<sequence length="72" mass="7583">MKQYPARCAGGQATATAISMRQRHSTSSRPREPHVLLSGGQGVSSVVGGLGGGGRLEDKGNYFIDPRSCDHQ</sequence>
<dbReference type="Proteomes" id="UP000324222">
    <property type="component" value="Unassembled WGS sequence"/>
</dbReference>
<feature type="region of interest" description="Disordered" evidence="1">
    <location>
        <begin position="1"/>
        <end position="72"/>
    </location>
</feature>
<proteinExistence type="predicted"/>
<gene>
    <name evidence="2" type="ORF">E2C01_020182</name>
</gene>
<organism evidence="2 3">
    <name type="scientific">Portunus trituberculatus</name>
    <name type="common">Swimming crab</name>
    <name type="synonym">Neptunus trituberculatus</name>
    <dbReference type="NCBI Taxonomy" id="210409"/>
    <lineage>
        <taxon>Eukaryota</taxon>
        <taxon>Metazoa</taxon>
        <taxon>Ecdysozoa</taxon>
        <taxon>Arthropoda</taxon>
        <taxon>Crustacea</taxon>
        <taxon>Multicrustacea</taxon>
        <taxon>Malacostraca</taxon>
        <taxon>Eumalacostraca</taxon>
        <taxon>Eucarida</taxon>
        <taxon>Decapoda</taxon>
        <taxon>Pleocyemata</taxon>
        <taxon>Brachyura</taxon>
        <taxon>Eubrachyura</taxon>
        <taxon>Portunoidea</taxon>
        <taxon>Portunidae</taxon>
        <taxon>Portuninae</taxon>
        <taxon>Portunus</taxon>
    </lineage>
</organism>
<protein>
    <submittedName>
        <fullName evidence="2">Uncharacterized protein</fullName>
    </submittedName>
</protein>
<dbReference type="EMBL" id="VSRR010001681">
    <property type="protein sequence ID" value="MPC27030.1"/>
    <property type="molecule type" value="Genomic_DNA"/>
</dbReference>
<comment type="caution">
    <text evidence="2">The sequence shown here is derived from an EMBL/GenBank/DDBJ whole genome shotgun (WGS) entry which is preliminary data.</text>
</comment>